<accession>A0ABR2AKH1</accession>
<organism evidence="14 15">
    <name type="scientific">Hibiscus sabdariffa</name>
    <name type="common">roselle</name>
    <dbReference type="NCBI Taxonomy" id="183260"/>
    <lineage>
        <taxon>Eukaryota</taxon>
        <taxon>Viridiplantae</taxon>
        <taxon>Streptophyta</taxon>
        <taxon>Embryophyta</taxon>
        <taxon>Tracheophyta</taxon>
        <taxon>Spermatophyta</taxon>
        <taxon>Magnoliopsida</taxon>
        <taxon>eudicotyledons</taxon>
        <taxon>Gunneridae</taxon>
        <taxon>Pentapetalae</taxon>
        <taxon>rosids</taxon>
        <taxon>malvids</taxon>
        <taxon>Malvales</taxon>
        <taxon>Malvaceae</taxon>
        <taxon>Malvoideae</taxon>
        <taxon>Hibiscus</taxon>
    </lineage>
</organism>
<evidence type="ECO:0000313" key="14">
    <source>
        <dbReference type="EMBL" id="KAK8493560.1"/>
    </source>
</evidence>
<dbReference type="PANTHER" id="PTHR11570:SF33">
    <property type="entry name" value="ADENOSYLMETHIONINE DECARBOXYLASE"/>
    <property type="match status" value="1"/>
</dbReference>
<proteinExistence type="inferred from homology"/>
<evidence type="ECO:0000256" key="9">
    <source>
        <dbReference type="ARBA" id="ARBA00023145"/>
    </source>
</evidence>
<evidence type="ECO:0000256" key="10">
    <source>
        <dbReference type="ARBA" id="ARBA00023239"/>
    </source>
</evidence>
<evidence type="ECO:0000256" key="13">
    <source>
        <dbReference type="ARBA" id="ARBA00048112"/>
    </source>
</evidence>
<dbReference type="InterPro" id="IPR001985">
    <property type="entry name" value="S-AdoMet_decarboxylase_euk"/>
</dbReference>
<comment type="similarity">
    <text evidence="3">Belongs to the eukaryotic AdoMetDC family.</text>
</comment>
<gene>
    <name evidence="14" type="ORF">V6N12_046337</name>
</gene>
<dbReference type="SUPFAM" id="SSF56276">
    <property type="entry name" value="S-adenosylmethionine decarboxylase"/>
    <property type="match status" value="1"/>
</dbReference>
<evidence type="ECO:0000256" key="12">
    <source>
        <dbReference type="ARBA" id="ARBA00023317"/>
    </source>
</evidence>
<keyword evidence="10" id="KW-0456">Lyase</keyword>
<evidence type="ECO:0000256" key="3">
    <source>
        <dbReference type="ARBA" id="ARBA00008466"/>
    </source>
</evidence>
<dbReference type="Gene3D" id="3.30.360.50">
    <property type="entry name" value="S-adenosylmethionine decarboxylase"/>
    <property type="match status" value="1"/>
</dbReference>
<dbReference type="Pfam" id="PF08132">
    <property type="entry name" value="AdoMetDC_leader"/>
    <property type="match status" value="1"/>
</dbReference>
<dbReference type="EMBL" id="JBBPBM010000613">
    <property type="protein sequence ID" value="KAK8493560.1"/>
    <property type="molecule type" value="Genomic_DNA"/>
</dbReference>
<name>A0ABR2AKH1_9ROSI</name>
<keyword evidence="7" id="KW-0745">Spermidine biosynthesis</keyword>
<evidence type="ECO:0000256" key="2">
    <source>
        <dbReference type="ARBA" id="ARBA00004911"/>
    </source>
</evidence>
<comment type="caution">
    <text evidence="14">The sequence shown here is derived from an EMBL/GenBank/DDBJ whole genome shotgun (WGS) entry which is preliminary data.</text>
</comment>
<evidence type="ECO:0000256" key="4">
    <source>
        <dbReference type="ARBA" id="ARBA00012357"/>
    </source>
</evidence>
<evidence type="ECO:0000256" key="8">
    <source>
        <dbReference type="ARBA" id="ARBA00023115"/>
    </source>
</evidence>
<dbReference type="InterPro" id="IPR048283">
    <property type="entry name" value="AdoMetDC-like"/>
</dbReference>
<dbReference type="InterPro" id="IPR018166">
    <property type="entry name" value="S-AdoMet_deCO2ase_CS"/>
</dbReference>
<dbReference type="Pfam" id="PF01536">
    <property type="entry name" value="SAM_decarbox"/>
    <property type="match status" value="1"/>
</dbReference>
<evidence type="ECO:0000256" key="1">
    <source>
        <dbReference type="ARBA" id="ARBA00001928"/>
    </source>
</evidence>
<keyword evidence="11" id="KW-0704">Schiff base</keyword>
<sequence>MESKGGKKRSSSSSSNTTLFYEAPLGYINEDVRPNGGIEKFRSAAYSNVIVRFLSSAGFFLRSTFACSRSVTVSGKLCSCCTCSCIGITMAVSAIGFEGYEKRLEISFFKSGGKGLRSLSRAQLDEILAPAECTIVSSLSNGLVDSYVLSESSLFVYSHKIIIKTCGTTKLLLAIPPILKLADSLFLTVKSVRYTRGSFIFPSAQPYPHRYFTEEVAVLDGYFGKLGKGSKACVMGGGDKRQEWHVYSASVESVSTNAPTYTLEMCMTGLDTEMASVFYKDQSSSAASMTVNSGIRNILPDSEICDFEFEPCGYSMNSIESDAISTIHVTPEDGFSYASFESVGYDLQRLNMNQLVERVLVCFEPREFSVAVHVDSVAYHSLGEICKLNVEGYRRGERSIKELGTVGTIIYQKFNAISICGSPRSTLRCRWEEEEDSLMTA</sequence>
<keyword evidence="9" id="KW-0865">Zymogen</keyword>
<reference evidence="14 15" key="1">
    <citation type="journal article" date="2024" name="G3 (Bethesda)">
        <title>Genome assembly of Hibiscus sabdariffa L. provides insights into metabolisms of medicinal natural products.</title>
        <authorList>
            <person name="Kim T."/>
        </authorList>
    </citation>
    <scope>NUCLEOTIDE SEQUENCE [LARGE SCALE GENOMIC DNA]</scope>
    <source>
        <strain evidence="14">TK-2024</strain>
        <tissue evidence="14">Old leaves</tissue>
    </source>
</reference>
<keyword evidence="6" id="KW-0210">Decarboxylase</keyword>
<dbReference type="PROSITE" id="PS01336">
    <property type="entry name" value="ADOMETDC"/>
    <property type="match status" value="1"/>
</dbReference>
<evidence type="ECO:0000313" key="15">
    <source>
        <dbReference type="Proteomes" id="UP001472677"/>
    </source>
</evidence>
<dbReference type="EC" id="4.1.1.50" evidence="4"/>
<protein>
    <recommendedName>
        <fullName evidence="4">adenosylmethionine decarboxylase</fullName>
        <ecNumber evidence="4">4.1.1.50</ecNumber>
    </recommendedName>
</protein>
<evidence type="ECO:0000256" key="6">
    <source>
        <dbReference type="ARBA" id="ARBA00022793"/>
    </source>
</evidence>
<comment type="catalytic activity">
    <reaction evidence="13">
        <text>S-adenosyl-L-methionine + H(+) = S-adenosyl 3-(methylsulfanyl)propylamine + CO2</text>
        <dbReference type="Rhea" id="RHEA:15981"/>
        <dbReference type="ChEBI" id="CHEBI:15378"/>
        <dbReference type="ChEBI" id="CHEBI:16526"/>
        <dbReference type="ChEBI" id="CHEBI:57443"/>
        <dbReference type="ChEBI" id="CHEBI:59789"/>
        <dbReference type="EC" id="4.1.1.50"/>
    </reaction>
</comment>
<evidence type="ECO:0000256" key="5">
    <source>
        <dbReference type="ARBA" id="ARBA00022691"/>
    </source>
</evidence>
<comment type="pathway">
    <text evidence="2">Amine and polyamine biosynthesis; S-adenosylmethioninamine biosynthesis; S-adenosylmethioninamine from S-adenosyl-L-methionine: step 1/1.</text>
</comment>
<evidence type="ECO:0000256" key="11">
    <source>
        <dbReference type="ARBA" id="ARBA00023270"/>
    </source>
</evidence>
<dbReference type="InterPro" id="IPR016067">
    <property type="entry name" value="S-AdoMet_deCO2ase_core"/>
</dbReference>
<dbReference type="NCBIfam" id="TIGR00535">
    <property type="entry name" value="SAM_DCase"/>
    <property type="match status" value="1"/>
</dbReference>
<evidence type="ECO:0000256" key="7">
    <source>
        <dbReference type="ARBA" id="ARBA00023066"/>
    </source>
</evidence>
<keyword evidence="5" id="KW-0949">S-adenosyl-L-methionine</keyword>
<comment type="cofactor">
    <cofactor evidence="1">
        <name>pyruvate</name>
        <dbReference type="ChEBI" id="CHEBI:15361"/>
    </cofactor>
</comment>
<dbReference type="Proteomes" id="UP001472677">
    <property type="component" value="Unassembled WGS sequence"/>
</dbReference>
<keyword evidence="8" id="KW-0620">Polyamine biosynthesis</keyword>
<dbReference type="PANTHER" id="PTHR11570">
    <property type="entry name" value="S-ADENOSYLMETHIONINE DECARBOXYLASE"/>
    <property type="match status" value="1"/>
</dbReference>
<keyword evidence="12" id="KW-0670">Pyruvate</keyword>
<dbReference type="InterPro" id="IPR012511">
    <property type="entry name" value="AdoMetDC_leader"/>
</dbReference>
<dbReference type="Gene3D" id="3.60.90.10">
    <property type="entry name" value="S-adenosylmethionine decarboxylase"/>
    <property type="match status" value="1"/>
</dbReference>
<keyword evidence="15" id="KW-1185">Reference proteome</keyword>